<dbReference type="Proteomes" id="UP000008068">
    <property type="component" value="Unassembled WGS sequence"/>
</dbReference>
<keyword evidence="2" id="KW-1185">Reference proteome</keyword>
<evidence type="ECO:0000313" key="2">
    <source>
        <dbReference type="Proteomes" id="UP000008068"/>
    </source>
</evidence>
<organism evidence="2">
    <name type="scientific">Caenorhabditis brenneri</name>
    <name type="common">Nematode worm</name>
    <dbReference type="NCBI Taxonomy" id="135651"/>
    <lineage>
        <taxon>Eukaryota</taxon>
        <taxon>Metazoa</taxon>
        <taxon>Ecdysozoa</taxon>
        <taxon>Nematoda</taxon>
        <taxon>Chromadorea</taxon>
        <taxon>Rhabditida</taxon>
        <taxon>Rhabditina</taxon>
        <taxon>Rhabditomorpha</taxon>
        <taxon>Rhabditoidea</taxon>
        <taxon>Rhabditidae</taxon>
        <taxon>Peloderinae</taxon>
        <taxon>Caenorhabditis</taxon>
    </lineage>
</organism>
<dbReference type="HOGENOM" id="CLU_2212266_0_0_1"/>
<accession>G0MW36</accession>
<dbReference type="EMBL" id="GL379815">
    <property type="protein sequence ID" value="EGT45243.1"/>
    <property type="molecule type" value="Genomic_DNA"/>
</dbReference>
<protein>
    <submittedName>
        <fullName evidence="1">Uncharacterized protein</fullName>
    </submittedName>
</protein>
<gene>
    <name evidence="1" type="ORF">CAEBREN_14754</name>
</gene>
<dbReference type="InParanoid" id="G0MW36"/>
<dbReference type="AlphaFoldDB" id="G0MW36"/>
<reference evidence="2" key="1">
    <citation type="submission" date="2011-07" db="EMBL/GenBank/DDBJ databases">
        <authorList>
            <consortium name="Caenorhabditis brenneri Sequencing and Analysis Consortium"/>
            <person name="Wilson R.K."/>
        </authorList>
    </citation>
    <scope>NUCLEOTIDE SEQUENCE [LARGE SCALE GENOMIC DNA]</scope>
    <source>
        <strain evidence="2">PB2801</strain>
    </source>
</reference>
<sequence length="107" mass="12657">MDVFMDKLQDRYEDYLLIKDQQLRFQNLSNNAHSIDEILGCVVISKLNYMKDICGIAQQEWINKSESTQERESREFSMNHSGQGIFFMARFDQMIFEKSRIALYGES</sequence>
<evidence type="ECO:0000313" key="1">
    <source>
        <dbReference type="EMBL" id="EGT45243.1"/>
    </source>
</evidence>
<proteinExistence type="predicted"/>
<name>G0MW36_CAEBE</name>